<accession>A0ABS9BAB6</accession>
<proteinExistence type="predicted"/>
<evidence type="ECO:0000313" key="2">
    <source>
        <dbReference type="EMBL" id="MCE8048659.1"/>
    </source>
</evidence>
<feature type="transmembrane region" description="Helical" evidence="1">
    <location>
        <begin position="62"/>
        <end position="84"/>
    </location>
</feature>
<keyword evidence="1" id="KW-1133">Transmembrane helix</keyword>
<dbReference type="NCBIfam" id="TIGR03082">
    <property type="entry name" value="Gneg_AbrB_dup"/>
    <property type="match status" value="1"/>
</dbReference>
<feature type="transmembrane region" description="Helical" evidence="1">
    <location>
        <begin position="7"/>
        <end position="24"/>
    </location>
</feature>
<feature type="transmembrane region" description="Helical" evidence="1">
    <location>
        <begin position="288"/>
        <end position="312"/>
    </location>
</feature>
<feature type="transmembrane region" description="Helical" evidence="1">
    <location>
        <begin position="207"/>
        <end position="226"/>
    </location>
</feature>
<dbReference type="InterPro" id="IPR017516">
    <property type="entry name" value="AbrB_dup"/>
</dbReference>
<dbReference type="PIRSF" id="PIRSF038991">
    <property type="entry name" value="Protein_AbrB"/>
    <property type="match status" value="1"/>
</dbReference>
<dbReference type="RefSeq" id="WP_086510515.1">
    <property type="nucleotide sequence ID" value="NZ_JABFTQ010000014.1"/>
</dbReference>
<keyword evidence="1" id="KW-0472">Membrane</keyword>
<feature type="transmembrane region" description="Helical" evidence="1">
    <location>
        <begin position="30"/>
        <end position="50"/>
    </location>
</feature>
<protein>
    <submittedName>
        <fullName evidence="2">AbrB family transcriptional regulator</fullName>
    </submittedName>
</protein>
<dbReference type="Proteomes" id="UP001320154">
    <property type="component" value="Unassembled WGS sequence"/>
</dbReference>
<evidence type="ECO:0000256" key="1">
    <source>
        <dbReference type="SAM" id="Phobius"/>
    </source>
</evidence>
<evidence type="ECO:0000313" key="3">
    <source>
        <dbReference type="Proteomes" id="UP001320154"/>
    </source>
</evidence>
<dbReference type="PANTHER" id="PTHR38457:SF1">
    <property type="entry name" value="REGULATOR ABRB-RELATED"/>
    <property type="match status" value="1"/>
</dbReference>
<sequence>MTLPHPVRYVAWVFAALITGYLSVELGMPLPWILGPMLVSALAALCGVGLPEPRPVRKWAQVVLGAAIGQSFTTAILVSLAGLLPWMVLFSFWSLFMAALGSLLLVHWGHLDRHTAVLANLPGGVSEMSFLGGKARGASTSIALVQALRLSSLVLLLPLIMVLLLDDIGRPLVVPLAGGSLGLGTLLILGFGFALGWGIDRLGIRNAFIVGALAVSVVVTTTGWVSAGIPDVLFIAAQVAIGLALGSRFERRDMTRLPRLLVAGLGASLITSLLTIASAMMVALPLGIAVPVMVLAGAPGGVAEMVITAAALGLSIPEVVAFQTVRILVVNLLAAPVASLWLRVAGRLLPERASGV</sequence>
<keyword evidence="3" id="KW-1185">Reference proteome</keyword>
<feature type="transmembrane region" description="Helical" evidence="1">
    <location>
        <begin position="324"/>
        <end position="342"/>
    </location>
</feature>
<keyword evidence="1" id="KW-0812">Transmembrane</keyword>
<dbReference type="Pfam" id="PF05145">
    <property type="entry name" value="AbrB"/>
    <property type="match status" value="1"/>
</dbReference>
<dbReference type="EMBL" id="JABFTQ010000014">
    <property type="protein sequence ID" value="MCE8048659.1"/>
    <property type="molecule type" value="Genomic_DNA"/>
</dbReference>
<feature type="transmembrane region" description="Helical" evidence="1">
    <location>
        <begin position="232"/>
        <end position="249"/>
    </location>
</feature>
<feature type="transmembrane region" description="Helical" evidence="1">
    <location>
        <begin position="142"/>
        <end position="164"/>
    </location>
</feature>
<dbReference type="PANTHER" id="PTHR38457">
    <property type="entry name" value="REGULATOR ABRB-RELATED"/>
    <property type="match status" value="1"/>
</dbReference>
<name>A0ABS9BAB6_9GAMM</name>
<feature type="transmembrane region" description="Helical" evidence="1">
    <location>
        <begin position="176"/>
        <end position="195"/>
    </location>
</feature>
<reference evidence="2 3" key="1">
    <citation type="journal article" date="2021" name="Front. Microbiol.">
        <title>Aerobic Denitrification and Heterotrophic Sulfur Oxidation in the Genus Halomonas Revealed by Six Novel Species Characterizations and Genome-Based Analysis.</title>
        <authorList>
            <person name="Wang L."/>
            <person name="Shao Z."/>
        </authorList>
    </citation>
    <scope>NUCLEOTIDE SEQUENCE [LARGE SCALE GENOMIC DNA]</scope>
    <source>
        <strain evidence="2 3">MCCC 1A05748</strain>
    </source>
</reference>
<comment type="caution">
    <text evidence="2">The sequence shown here is derived from an EMBL/GenBank/DDBJ whole genome shotgun (WGS) entry which is preliminary data.</text>
</comment>
<feature type="transmembrane region" description="Helical" evidence="1">
    <location>
        <begin position="261"/>
        <end position="282"/>
    </location>
</feature>
<feature type="transmembrane region" description="Helical" evidence="1">
    <location>
        <begin position="90"/>
        <end position="108"/>
    </location>
</feature>
<organism evidence="2 3">
    <name type="scientific">Billgrantia desiderata</name>
    <dbReference type="NCBI Taxonomy" id="52021"/>
    <lineage>
        <taxon>Bacteria</taxon>
        <taxon>Pseudomonadati</taxon>
        <taxon>Pseudomonadota</taxon>
        <taxon>Gammaproteobacteria</taxon>
        <taxon>Oceanospirillales</taxon>
        <taxon>Halomonadaceae</taxon>
        <taxon>Billgrantia</taxon>
    </lineage>
</organism>
<gene>
    <name evidence="2" type="ORF">HOP60_18195</name>
</gene>
<dbReference type="InterPro" id="IPR007820">
    <property type="entry name" value="AbrB_fam"/>
</dbReference>